<dbReference type="Proteomes" id="UP000485058">
    <property type="component" value="Unassembled WGS sequence"/>
</dbReference>
<feature type="non-terminal residue" evidence="1">
    <location>
        <position position="94"/>
    </location>
</feature>
<name>A0A699ZKI8_HAELA</name>
<organism evidence="1 2">
    <name type="scientific">Haematococcus lacustris</name>
    <name type="common">Green alga</name>
    <name type="synonym">Haematococcus pluvialis</name>
    <dbReference type="NCBI Taxonomy" id="44745"/>
    <lineage>
        <taxon>Eukaryota</taxon>
        <taxon>Viridiplantae</taxon>
        <taxon>Chlorophyta</taxon>
        <taxon>core chlorophytes</taxon>
        <taxon>Chlorophyceae</taxon>
        <taxon>CS clade</taxon>
        <taxon>Chlamydomonadales</taxon>
        <taxon>Haematococcaceae</taxon>
        <taxon>Haematococcus</taxon>
    </lineage>
</organism>
<keyword evidence="2" id="KW-1185">Reference proteome</keyword>
<evidence type="ECO:0000313" key="1">
    <source>
        <dbReference type="EMBL" id="GFH20119.1"/>
    </source>
</evidence>
<feature type="non-terminal residue" evidence="1">
    <location>
        <position position="1"/>
    </location>
</feature>
<proteinExistence type="predicted"/>
<dbReference type="EMBL" id="BLLF01001578">
    <property type="protein sequence ID" value="GFH20119.1"/>
    <property type="molecule type" value="Genomic_DNA"/>
</dbReference>
<dbReference type="AlphaFoldDB" id="A0A699ZKI8"/>
<evidence type="ECO:0000313" key="2">
    <source>
        <dbReference type="Proteomes" id="UP000485058"/>
    </source>
</evidence>
<gene>
    <name evidence="1" type="ORF">HaLaN_17194</name>
</gene>
<protein>
    <submittedName>
        <fullName evidence="1">Uncharacterized protein</fullName>
    </submittedName>
</protein>
<comment type="caution">
    <text evidence="1">The sequence shown here is derived from an EMBL/GenBank/DDBJ whole genome shotgun (WGS) entry which is preliminary data.</text>
</comment>
<accession>A0A699ZKI8</accession>
<reference evidence="1 2" key="1">
    <citation type="submission" date="2020-02" db="EMBL/GenBank/DDBJ databases">
        <title>Draft genome sequence of Haematococcus lacustris strain NIES-144.</title>
        <authorList>
            <person name="Morimoto D."/>
            <person name="Nakagawa S."/>
            <person name="Yoshida T."/>
            <person name="Sawayama S."/>
        </authorList>
    </citation>
    <scope>NUCLEOTIDE SEQUENCE [LARGE SCALE GENOMIC DNA]</scope>
    <source>
        <strain evidence="1 2">NIES-144</strain>
    </source>
</reference>
<sequence length="94" mass="10708">VAQLLREYLQDSETTVQVQDFCAGNRTFASFMESGSERGGEWATLHVQLILQSTESNRLASATRLLLQNCRGALMTRDTQAFFTRYAMPFHRCQ</sequence>